<gene>
    <name evidence="2" type="ORF">EI97DRAFT_431966</name>
</gene>
<protein>
    <submittedName>
        <fullName evidence="2">Uncharacterized protein</fullName>
    </submittedName>
</protein>
<name>A0A6A6JMQ7_WESOR</name>
<accession>A0A6A6JMQ7</accession>
<sequence>MRHHGNPHPPVVCSHSHSPPHPISIFITRVMYKNHAHAVKASLDFGPRRPSPPPHLPITPAFGTATHPPHPPDPVPGHIKYSRC</sequence>
<dbReference type="EMBL" id="ML986489">
    <property type="protein sequence ID" value="KAF2277881.1"/>
    <property type="molecule type" value="Genomic_DNA"/>
</dbReference>
<dbReference type="GeneID" id="54551236"/>
<dbReference type="AlphaFoldDB" id="A0A6A6JMQ7"/>
<evidence type="ECO:0000313" key="3">
    <source>
        <dbReference type="Proteomes" id="UP000800097"/>
    </source>
</evidence>
<feature type="region of interest" description="Disordered" evidence="1">
    <location>
        <begin position="43"/>
        <end position="84"/>
    </location>
</feature>
<organism evidence="2 3">
    <name type="scientific">Westerdykella ornata</name>
    <dbReference type="NCBI Taxonomy" id="318751"/>
    <lineage>
        <taxon>Eukaryota</taxon>
        <taxon>Fungi</taxon>
        <taxon>Dikarya</taxon>
        <taxon>Ascomycota</taxon>
        <taxon>Pezizomycotina</taxon>
        <taxon>Dothideomycetes</taxon>
        <taxon>Pleosporomycetidae</taxon>
        <taxon>Pleosporales</taxon>
        <taxon>Sporormiaceae</taxon>
        <taxon>Westerdykella</taxon>
    </lineage>
</organism>
<reference evidence="2" key="1">
    <citation type="journal article" date="2020" name="Stud. Mycol.">
        <title>101 Dothideomycetes genomes: a test case for predicting lifestyles and emergence of pathogens.</title>
        <authorList>
            <person name="Haridas S."/>
            <person name="Albert R."/>
            <person name="Binder M."/>
            <person name="Bloem J."/>
            <person name="Labutti K."/>
            <person name="Salamov A."/>
            <person name="Andreopoulos B."/>
            <person name="Baker S."/>
            <person name="Barry K."/>
            <person name="Bills G."/>
            <person name="Bluhm B."/>
            <person name="Cannon C."/>
            <person name="Castanera R."/>
            <person name="Culley D."/>
            <person name="Daum C."/>
            <person name="Ezra D."/>
            <person name="Gonzalez J."/>
            <person name="Henrissat B."/>
            <person name="Kuo A."/>
            <person name="Liang C."/>
            <person name="Lipzen A."/>
            <person name="Lutzoni F."/>
            <person name="Magnuson J."/>
            <person name="Mondo S."/>
            <person name="Nolan M."/>
            <person name="Ohm R."/>
            <person name="Pangilinan J."/>
            <person name="Park H.-J."/>
            <person name="Ramirez L."/>
            <person name="Alfaro M."/>
            <person name="Sun H."/>
            <person name="Tritt A."/>
            <person name="Yoshinaga Y."/>
            <person name="Zwiers L.-H."/>
            <person name="Turgeon B."/>
            <person name="Goodwin S."/>
            <person name="Spatafora J."/>
            <person name="Crous P."/>
            <person name="Grigoriev I."/>
        </authorList>
    </citation>
    <scope>NUCLEOTIDE SEQUENCE</scope>
    <source>
        <strain evidence="2">CBS 379.55</strain>
    </source>
</reference>
<dbReference type="Proteomes" id="UP000800097">
    <property type="component" value="Unassembled WGS sequence"/>
</dbReference>
<keyword evidence="3" id="KW-1185">Reference proteome</keyword>
<evidence type="ECO:0000256" key="1">
    <source>
        <dbReference type="SAM" id="MobiDB-lite"/>
    </source>
</evidence>
<proteinExistence type="predicted"/>
<evidence type="ECO:0000313" key="2">
    <source>
        <dbReference type="EMBL" id="KAF2277881.1"/>
    </source>
</evidence>
<dbReference type="RefSeq" id="XP_033655420.1">
    <property type="nucleotide sequence ID" value="XM_033798061.1"/>
</dbReference>